<evidence type="ECO:0008006" key="4">
    <source>
        <dbReference type="Google" id="ProtNLM"/>
    </source>
</evidence>
<feature type="signal peptide" evidence="1">
    <location>
        <begin position="1"/>
        <end position="21"/>
    </location>
</feature>
<evidence type="ECO:0000313" key="2">
    <source>
        <dbReference type="EMBL" id="ALS02589.1"/>
    </source>
</evidence>
<feature type="chain" id="PRO_5047357616" description="Lipoprotein" evidence="1">
    <location>
        <begin position="22"/>
        <end position="245"/>
    </location>
</feature>
<accession>A0ABM5WBI6</accession>
<name>A0ABM5WBI6_9ENTE</name>
<evidence type="ECO:0000256" key="1">
    <source>
        <dbReference type="SAM" id="SignalP"/>
    </source>
</evidence>
<gene>
    <name evidence="2" type="ORF">ATZ33_14750</name>
</gene>
<proteinExistence type="predicted"/>
<dbReference type="Proteomes" id="UP000065511">
    <property type="component" value="Chromosome"/>
</dbReference>
<keyword evidence="1" id="KW-0732">Signal</keyword>
<dbReference type="EMBL" id="CP013614">
    <property type="protein sequence ID" value="ALS02589.1"/>
    <property type="molecule type" value="Genomic_DNA"/>
</dbReference>
<reference evidence="2 3" key="1">
    <citation type="submission" date="2015-12" db="EMBL/GenBank/DDBJ databases">
        <authorList>
            <person name="Lauer A."/>
            <person name="Humrighouse B."/>
            <person name="Loparev V."/>
            <person name="Shewmaker P.L."/>
            <person name="Whitney A.M."/>
            <person name="McLaughlin R.W."/>
        </authorList>
    </citation>
    <scope>NUCLEOTIDE SEQUENCE [LARGE SCALE GENOMIC DNA]</scope>
    <source>
        <strain evidence="2 3">LMG 23085</strain>
    </source>
</reference>
<evidence type="ECO:0000313" key="3">
    <source>
        <dbReference type="Proteomes" id="UP000065511"/>
    </source>
</evidence>
<keyword evidence="3" id="KW-1185">Reference proteome</keyword>
<dbReference type="PROSITE" id="PS51257">
    <property type="entry name" value="PROKAR_LIPOPROTEIN"/>
    <property type="match status" value="1"/>
</dbReference>
<organism evidence="2 3">
    <name type="scientific">Enterococcus silesiacus</name>
    <dbReference type="NCBI Taxonomy" id="332949"/>
    <lineage>
        <taxon>Bacteria</taxon>
        <taxon>Bacillati</taxon>
        <taxon>Bacillota</taxon>
        <taxon>Bacilli</taxon>
        <taxon>Lactobacillales</taxon>
        <taxon>Enterococcaceae</taxon>
        <taxon>Enterococcus</taxon>
    </lineage>
</organism>
<protein>
    <recommendedName>
        <fullName evidence="4">Lipoprotein</fullName>
    </recommendedName>
</protein>
<sequence>MKKIIRIVSAFLLLLALSGCAASNGHDTLNAKDKPLTWQGKKEKPFGKFEYRKLDEAEAKKLLEDKFLVELPQYYEDINIVFNKHFETEASKLEPVEYSITANGESLYFRAINKYSQNEELKLFTYIDFEYQFDQEKKQATLKNQTITIANPTQEGQLPKNDFEETVKDLSSLMNMNIRKNLEDLQTLMDKEKGKLGDAVLQVYENTKDAKAANELQKSIAVELNEQEHIIQTFFYITDTIDEDQ</sequence>
<dbReference type="RefSeq" id="WP_071876094.1">
    <property type="nucleotide sequence ID" value="NZ_JXLC01000001.1"/>
</dbReference>